<dbReference type="EMBL" id="HE575321">
    <property type="protein sequence ID" value="CCC91821.1"/>
    <property type="molecule type" value="Genomic_DNA"/>
</dbReference>
<gene>
    <name evidence="13" type="ORF">TCIL3000_8_250</name>
</gene>
<feature type="domain" description="DNA replication helicase" evidence="11">
    <location>
        <begin position="240"/>
        <end position="286"/>
    </location>
</feature>
<evidence type="ECO:0000256" key="10">
    <source>
        <dbReference type="SAM" id="MobiDB-lite"/>
    </source>
</evidence>
<evidence type="ECO:0000259" key="11">
    <source>
        <dbReference type="Pfam" id="PF02689"/>
    </source>
</evidence>
<evidence type="ECO:0000256" key="5">
    <source>
        <dbReference type="ARBA" id="ARBA00022840"/>
    </source>
</evidence>
<name>G0UR10_TRYCI</name>
<dbReference type="Pfam" id="PF21530">
    <property type="entry name" value="Pif1_2B_dom"/>
    <property type="match status" value="1"/>
</dbReference>
<dbReference type="GO" id="GO:0006310">
    <property type="term" value="P:DNA recombination"/>
    <property type="evidence" value="ECO:0007669"/>
    <property type="project" value="UniProtKB-KW"/>
</dbReference>
<dbReference type="SUPFAM" id="SSF52540">
    <property type="entry name" value="P-loop containing nucleoside triphosphate hydrolases"/>
    <property type="match status" value="1"/>
</dbReference>
<keyword evidence="9" id="KW-0413">Isomerase</keyword>
<keyword evidence="4 13" id="KW-0347">Helicase</keyword>
<evidence type="ECO:0000256" key="1">
    <source>
        <dbReference type="ARBA" id="ARBA00022741"/>
    </source>
</evidence>
<dbReference type="InterPro" id="IPR003840">
    <property type="entry name" value="DNA_helicase_dom"/>
</dbReference>
<organism evidence="13">
    <name type="scientific">Trypanosoma congolense (strain IL3000)</name>
    <dbReference type="NCBI Taxonomy" id="1068625"/>
    <lineage>
        <taxon>Eukaryota</taxon>
        <taxon>Discoba</taxon>
        <taxon>Euglenozoa</taxon>
        <taxon>Kinetoplastea</taxon>
        <taxon>Metakinetoplastina</taxon>
        <taxon>Trypanosomatida</taxon>
        <taxon>Trypanosomatidae</taxon>
        <taxon>Trypanosoma</taxon>
        <taxon>Nannomonas</taxon>
    </lineage>
</organism>
<evidence type="ECO:0000256" key="4">
    <source>
        <dbReference type="ARBA" id="ARBA00022806"/>
    </source>
</evidence>
<dbReference type="GO" id="GO:0005524">
    <property type="term" value="F:ATP binding"/>
    <property type="evidence" value="ECO:0007669"/>
    <property type="project" value="UniProtKB-KW"/>
</dbReference>
<dbReference type="InterPro" id="IPR051055">
    <property type="entry name" value="PIF1_helicase"/>
</dbReference>
<dbReference type="AlphaFoldDB" id="G0UR10"/>
<feature type="region of interest" description="Disordered" evidence="10">
    <location>
        <begin position="335"/>
        <end position="354"/>
    </location>
</feature>
<reference evidence="13" key="1">
    <citation type="journal article" date="2012" name="Proc. Natl. Acad. Sci. U.S.A.">
        <title>Antigenic diversity is generated by distinct evolutionary mechanisms in African trypanosome species.</title>
        <authorList>
            <person name="Jackson A.P."/>
            <person name="Berry A."/>
            <person name="Aslett M."/>
            <person name="Allison H.C."/>
            <person name="Burton P."/>
            <person name="Vavrova-Anderson J."/>
            <person name="Brown R."/>
            <person name="Browne H."/>
            <person name="Corton N."/>
            <person name="Hauser H."/>
            <person name="Gamble J."/>
            <person name="Gilderthorp R."/>
            <person name="Marcello L."/>
            <person name="McQuillan J."/>
            <person name="Otto T.D."/>
            <person name="Quail M.A."/>
            <person name="Sanders M.J."/>
            <person name="van Tonder A."/>
            <person name="Ginger M.L."/>
            <person name="Field M.C."/>
            <person name="Barry J.D."/>
            <person name="Hertz-Fowler C."/>
            <person name="Berriman M."/>
        </authorList>
    </citation>
    <scope>NUCLEOTIDE SEQUENCE</scope>
    <source>
        <strain evidence="13">IL3000</strain>
    </source>
</reference>
<evidence type="ECO:0000256" key="8">
    <source>
        <dbReference type="ARBA" id="ARBA00023204"/>
    </source>
</evidence>
<dbReference type="GO" id="GO:0016787">
    <property type="term" value="F:hydrolase activity"/>
    <property type="evidence" value="ECO:0007669"/>
    <property type="project" value="UniProtKB-KW"/>
</dbReference>
<keyword evidence="8" id="KW-0234">DNA repair</keyword>
<keyword evidence="2" id="KW-0227">DNA damage</keyword>
<dbReference type="PANTHER" id="PTHR47642">
    <property type="entry name" value="ATP-DEPENDENT DNA HELICASE"/>
    <property type="match status" value="1"/>
</dbReference>
<dbReference type="InterPro" id="IPR049163">
    <property type="entry name" value="Pif1-like_2B_dom"/>
</dbReference>
<evidence type="ECO:0000259" key="12">
    <source>
        <dbReference type="Pfam" id="PF21530"/>
    </source>
</evidence>
<evidence type="ECO:0000256" key="9">
    <source>
        <dbReference type="ARBA" id="ARBA00023235"/>
    </source>
</evidence>
<keyword evidence="3" id="KW-0378">Hydrolase</keyword>
<evidence type="ECO:0000256" key="7">
    <source>
        <dbReference type="ARBA" id="ARBA00023172"/>
    </source>
</evidence>
<feature type="domain" description="DNA helicase Pif1-like 2B" evidence="12">
    <location>
        <begin position="130"/>
        <end position="159"/>
    </location>
</feature>
<dbReference type="Pfam" id="PF02689">
    <property type="entry name" value="Herpes_Helicase"/>
    <property type="match status" value="1"/>
</dbReference>
<evidence type="ECO:0000256" key="3">
    <source>
        <dbReference type="ARBA" id="ARBA00022801"/>
    </source>
</evidence>
<dbReference type="PANTHER" id="PTHR47642:SF5">
    <property type="entry name" value="ATP-DEPENDENT DNA HELICASE"/>
    <property type="match status" value="1"/>
</dbReference>
<dbReference type="CDD" id="cd18809">
    <property type="entry name" value="SF1_C_RecD"/>
    <property type="match status" value="1"/>
</dbReference>
<protein>
    <submittedName>
        <fullName evidence="13">Putative DNA repair and recombination helicase protein PIF1</fullName>
    </submittedName>
</protein>
<proteinExistence type="predicted"/>
<dbReference type="GO" id="GO:0004386">
    <property type="term" value="F:helicase activity"/>
    <property type="evidence" value="ECO:0007669"/>
    <property type="project" value="UniProtKB-KW"/>
</dbReference>
<keyword evidence="6" id="KW-0238">DNA-binding</keyword>
<evidence type="ECO:0000256" key="2">
    <source>
        <dbReference type="ARBA" id="ARBA00022763"/>
    </source>
</evidence>
<accession>G0UR10</accession>
<evidence type="ECO:0000313" key="13">
    <source>
        <dbReference type="EMBL" id="CCC91821.1"/>
    </source>
</evidence>
<dbReference type="InterPro" id="IPR027417">
    <property type="entry name" value="P-loop_NTPase"/>
</dbReference>
<keyword evidence="1" id="KW-0547">Nucleotide-binding</keyword>
<keyword evidence="7" id="KW-0233">DNA recombination</keyword>
<dbReference type="VEuPathDB" id="TriTrypDB:TcIL3000_8_250"/>
<keyword evidence="5" id="KW-0067">ATP-binding</keyword>
<dbReference type="Gene3D" id="3.40.50.300">
    <property type="entry name" value="P-loop containing nucleotide triphosphate hydrolases"/>
    <property type="match status" value="1"/>
</dbReference>
<evidence type="ECO:0000256" key="6">
    <source>
        <dbReference type="ARBA" id="ARBA00023125"/>
    </source>
</evidence>
<sequence length="612" mass="68335">MLSHHFRQKDRELFTLLNEVRLGSLSPVSLGLLSTLSVAANTSFTSEDNVGRKAQAVAGSAFPLSLAKEEHNSRKRSKGRDGFTILRARRADVDTFNTEKFDELGTEIYTYKGIHRGEGSFPLDLPETVKVRVGCRVMLLANIDLNLGLANGCVGIVESFINVNQAFNLTNSTTKEDTRALAKHEMLPVVRFDTRDNASGKSNEGEVPSCRIVTIEPHRWTTRQGEDEISCTTQIPLQLAYAITIHKSQGMSLSHVNVDFNGIFEEGQAYVALSRCTNIANLVIENFNARQVNPNVKALAYYKALDVIISKQHEEELKLVEEGHRMHPWGPYEVDGFDDESSENQPEDKQHGGHFYYDPENIACMIERCRKEFLPQYTMYSTVRRWVLSKIDAAFILSGSLLVMDTTSLLALTIPIGCGGSAYQKIFSSRGNMMRVPRVVKEELLGVIATGDTALEEELSQNLTPLPILTYSTACSNSQRTSKNFYNIIEAADKAIAIMEDAKREFLLDEQREGERAALPPVLRVWEPFSQMLMLGPDSNDCHQEEKTNVTAFCSDATPQHRSILEFARFLEGRYSTSSPVFVCTETVELAARAMAIGLRVCSVAYLCSRVK</sequence>